<gene>
    <name evidence="2" type="ORF">SAMN02745824_2888</name>
</gene>
<keyword evidence="3" id="KW-1185">Reference proteome</keyword>
<name>A0A1N6GLN4_9SPHN</name>
<dbReference type="STRING" id="1123272.SAMN02745824_2888"/>
<evidence type="ECO:0000313" key="3">
    <source>
        <dbReference type="Proteomes" id="UP000185192"/>
    </source>
</evidence>
<keyword evidence="1" id="KW-0472">Membrane</keyword>
<dbReference type="Proteomes" id="UP000185192">
    <property type="component" value="Unassembled WGS sequence"/>
</dbReference>
<reference evidence="3" key="1">
    <citation type="submission" date="2016-11" db="EMBL/GenBank/DDBJ databases">
        <authorList>
            <person name="Varghese N."/>
            <person name="Submissions S."/>
        </authorList>
    </citation>
    <scope>NUCLEOTIDE SEQUENCE [LARGE SCALE GENOMIC DNA]</scope>
    <source>
        <strain evidence="3">DSM 22363</strain>
    </source>
</reference>
<proteinExistence type="predicted"/>
<keyword evidence="1" id="KW-1133">Transmembrane helix</keyword>
<keyword evidence="1" id="KW-0812">Transmembrane</keyword>
<evidence type="ECO:0000256" key="1">
    <source>
        <dbReference type="SAM" id="Phobius"/>
    </source>
</evidence>
<feature type="transmembrane region" description="Helical" evidence="1">
    <location>
        <begin position="20"/>
        <end position="38"/>
    </location>
</feature>
<sequence>MHPDLGYGRKELGLEMPRSLVVILLFVILLGAGMYGLASMDVEQELAPVEKPVLNPGTSS</sequence>
<dbReference type="AlphaFoldDB" id="A0A1N6GLN4"/>
<protein>
    <submittedName>
        <fullName evidence="2">Uncharacterized protein</fullName>
    </submittedName>
</protein>
<accession>A0A1N6GLN4</accession>
<organism evidence="2 3">
    <name type="scientific">Parasphingorhabdus marina DSM 22363</name>
    <dbReference type="NCBI Taxonomy" id="1123272"/>
    <lineage>
        <taxon>Bacteria</taxon>
        <taxon>Pseudomonadati</taxon>
        <taxon>Pseudomonadota</taxon>
        <taxon>Alphaproteobacteria</taxon>
        <taxon>Sphingomonadales</taxon>
        <taxon>Sphingomonadaceae</taxon>
        <taxon>Parasphingorhabdus</taxon>
    </lineage>
</organism>
<dbReference type="EMBL" id="FSQW01000002">
    <property type="protein sequence ID" value="SIO08401.1"/>
    <property type="molecule type" value="Genomic_DNA"/>
</dbReference>
<evidence type="ECO:0000313" key="2">
    <source>
        <dbReference type="EMBL" id="SIO08401.1"/>
    </source>
</evidence>